<reference evidence="4" key="2">
    <citation type="submission" date="2021-04" db="EMBL/GenBank/DDBJ databases">
        <authorList>
            <person name="Podell S."/>
        </authorList>
    </citation>
    <scope>NUCLEOTIDE SEQUENCE</scope>
    <source>
        <strain evidence="4">Hildebrandi</strain>
    </source>
</reference>
<organism evidence="4 5">
    <name type="scientific">Nitzschia inconspicua</name>
    <dbReference type="NCBI Taxonomy" id="303405"/>
    <lineage>
        <taxon>Eukaryota</taxon>
        <taxon>Sar</taxon>
        <taxon>Stramenopiles</taxon>
        <taxon>Ochrophyta</taxon>
        <taxon>Bacillariophyta</taxon>
        <taxon>Bacillariophyceae</taxon>
        <taxon>Bacillariophycidae</taxon>
        <taxon>Bacillariales</taxon>
        <taxon>Bacillariaceae</taxon>
        <taxon>Nitzschia</taxon>
    </lineage>
</organism>
<evidence type="ECO:0000256" key="1">
    <source>
        <dbReference type="PROSITE-ProRule" id="PRU00042"/>
    </source>
</evidence>
<dbReference type="Proteomes" id="UP000693970">
    <property type="component" value="Unassembled WGS sequence"/>
</dbReference>
<dbReference type="GO" id="GO:0008270">
    <property type="term" value="F:zinc ion binding"/>
    <property type="evidence" value="ECO:0007669"/>
    <property type="project" value="UniProtKB-KW"/>
</dbReference>
<keyword evidence="1" id="KW-0863">Zinc-finger</keyword>
<dbReference type="PROSITE" id="PS50157">
    <property type="entry name" value="ZINC_FINGER_C2H2_2"/>
    <property type="match status" value="1"/>
</dbReference>
<keyword evidence="1" id="KW-0479">Metal-binding</keyword>
<name>A0A9K3PG86_9STRA</name>
<dbReference type="OrthoDB" id="56159at2759"/>
<dbReference type="EMBL" id="JAGRRH010000021">
    <property type="protein sequence ID" value="KAG7346120.1"/>
    <property type="molecule type" value="Genomic_DNA"/>
</dbReference>
<gene>
    <name evidence="4" type="ORF">IV203_005188</name>
</gene>
<reference evidence="4" key="1">
    <citation type="journal article" date="2021" name="Sci. Rep.">
        <title>Diploid genomic architecture of Nitzschia inconspicua, an elite biomass production diatom.</title>
        <authorList>
            <person name="Oliver A."/>
            <person name="Podell S."/>
            <person name="Pinowska A."/>
            <person name="Traller J.C."/>
            <person name="Smith S.R."/>
            <person name="McClure R."/>
            <person name="Beliaev A."/>
            <person name="Bohutskyi P."/>
            <person name="Hill E.A."/>
            <person name="Rabines A."/>
            <person name="Zheng H."/>
            <person name="Allen L.Z."/>
            <person name="Kuo A."/>
            <person name="Grigoriev I.V."/>
            <person name="Allen A.E."/>
            <person name="Hazlebeck D."/>
            <person name="Allen E.E."/>
        </authorList>
    </citation>
    <scope>NUCLEOTIDE SEQUENCE</scope>
    <source>
        <strain evidence="4">Hildebrandi</strain>
    </source>
</reference>
<feature type="transmembrane region" description="Helical" evidence="2">
    <location>
        <begin position="343"/>
        <end position="362"/>
    </location>
</feature>
<keyword evidence="2" id="KW-0472">Membrane</keyword>
<evidence type="ECO:0000259" key="3">
    <source>
        <dbReference type="PROSITE" id="PS50157"/>
    </source>
</evidence>
<dbReference type="AlphaFoldDB" id="A0A9K3PG86"/>
<accession>A0A9K3PG86</accession>
<sequence>METFGYNSNTPDNFRNVFDSWNNTSAPCDRRLSRAARKFLRRHLLRVVLPDVGNVNDTSSVLTLLKTWISSISTPNQRTSNRTDCPLLETDIYEEDEIQTEYVYLPNLSSGLSKFMLKAAYPHHHINHRKNNGKNMADHFNYWFRCGYCGKTFVSQYYLDLHMTTQHRSSSNDIEERRICPAVKWCQLVGMANCHQQALQDEPFYDRGGSSGDSESAMIQHKWSKIAHYVTCNREELQRDCQLILASCGFLDSKGNAEDEEDDWVPTTQLTKSAFHFCGTLSCPSQQTLWHFFEQEAHDFLLGVTTTTKRDDVPLVAAPSFYAHWESAWKREADHHSSLSSSWISILFLLLLFLMLLRKVVLTAKEKWLSKKKTYPPGRRTLLKQSRCNQLKGNHTHTRSKRD</sequence>
<evidence type="ECO:0000313" key="5">
    <source>
        <dbReference type="Proteomes" id="UP000693970"/>
    </source>
</evidence>
<dbReference type="PROSITE" id="PS00028">
    <property type="entry name" value="ZINC_FINGER_C2H2_1"/>
    <property type="match status" value="1"/>
</dbReference>
<comment type="caution">
    <text evidence="4">The sequence shown here is derived from an EMBL/GenBank/DDBJ whole genome shotgun (WGS) entry which is preliminary data.</text>
</comment>
<dbReference type="SMART" id="SM00355">
    <property type="entry name" value="ZnF_C2H2"/>
    <property type="match status" value="1"/>
</dbReference>
<feature type="domain" description="C2H2-type" evidence="3">
    <location>
        <begin position="144"/>
        <end position="172"/>
    </location>
</feature>
<keyword evidence="1" id="KW-0862">Zinc</keyword>
<dbReference type="InterPro" id="IPR013087">
    <property type="entry name" value="Znf_C2H2_type"/>
</dbReference>
<evidence type="ECO:0000313" key="4">
    <source>
        <dbReference type="EMBL" id="KAG7346120.1"/>
    </source>
</evidence>
<keyword evidence="2" id="KW-0812">Transmembrane</keyword>
<proteinExistence type="predicted"/>
<protein>
    <recommendedName>
        <fullName evidence="3">C2H2-type domain-containing protein</fullName>
    </recommendedName>
</protein>
<keyword evidence="2" id="KW-1133">Transmembrane helix</keyword>
<evidence type="ECO:0000256" key="2">
    <source>
        <dbReference type="SAM" id="Phobius"/>
    </source>
</evidence>
<keyword evidence="5" id="KW-1185">Reference proteome</keyword>